<accession>A0A146K0A4</accession>
<evidence type="ECO:0008006" key="2">
    <source>
        <dbReference type="Google" id="ProtNLM"/>
    </source>
</evidence>
<gene>
    <name evidence="1" type="ORF">TPC1_30308</name>
</gene>
<protein>
    <recommendedName>
        <fullName evidence="2">Ankyrin repeat-containing protein</fullName>
    </recommendedName>
</protein>
<organism evidence="1">
    <name type="scientific">Trepomonas sp. PC1</name>
    <dbReference type="NCBI Taxonomy" id="1076344"/>
    <lineage>
        <taxon>Eukaryota</taxon>
        <taxon>Metamonada</taxon>
        <taxon>Diplomonadida</taxon>
        <taxon>Hexamitidae</taxon>
        <taxon>Hexamitinae</taxon>
        <taxon>Trepomonas</taxon>
    </lineage>
</organism>
<evidence type="ECO:0000313" key="1">
    <source>
        <dbReference type="EMBL" id="JAP90197.1"/>
    </source>
</evidence>
<reference evidence="1" key="1">
    <citation type="submission" date="2015-07" db="EMBL/GenBank/DDBJ databases">
        <title>Adaptation to a free-living lifestyle via gene acquisitions in the diplomonad Trepomonas sp. PC1.</title>
        <authorList>
            <person name="Xu F."/>
            <person name="Jerlstrom-Hultqvist J."/>
            <person name="Kolisko M."/>
            <person name="Simpson A.G.B."/>
            <person name="Roger A.J."/>
            <person name="Svard S.G."/>
            <person name="Andersson J.O."/>
        </authorList>
    </citation>
    <scope>NUCLEOTIDE SEQUENCE</scope>
    <source>
        <strain evidence="1">PC1</strain>
    </source>
</reference>
<dbReference type="AlphaFoldDB" id="A0A146K0A4"/>
<name>A0A146K0A4_9EUKA</name>
<dbReference type="EMBL" id="GDID01006409">
    <property type="protein sequence ID" value="JAP90197.1"/>
    <property type="molecule type" value="Transcribed_RNA"/>
</dbReference>
<proteinExistence type="predicted"/>
<sequence>EKALFLTIINGDIYFYNDNICYQCDKDLIILAEHKIEFPYSLSSPQFRRSEDNLSYYFKTVECNKKHYAAIRGKIFEFGANYVKYVATMPRPKRNKRTRNEFELCTLATLGNQLYFHNCEHLFKTTSLDPFTFEIVEFHTKADGYPHRPTNIVTINNQLFMEAYGDLDKMLNNQLIKTQETDYNFNDIVISTQTYAVAYYENDGTLLLYAYSDILQTYEIPFSSQNLSEIVIIGEQGWELHPDIVKQFYEKFKLESIPDNKCFDYLPIVKKYGFMLNDFQRFYFQNNSKVIWAIDNQTDLSVIDQMDLIYFLYDQRRFDLLARLISSKTVANRTLMNIDMLYLQDFPNILLFAESILVSEDRAKQQFARLLIEREMDKEAEPFLNYYLFSDDCESVCPKYTKYLEKANLLGEDYCDLCRTCAEKGNFDAFKQIVSKFRGQMRQFIENNEEDPNYFGAVGIACEFLRKDGQIRQIIDLWGDTEYDGTTALMHYVTHKAKKIPPFLRYLIGRQNKKGATALMWSLRRQKHPCKRQIAQLVSESRLRDGINRDPVIFALTKKHLGFGLFNNYVTLEILSRGCADHLSAKLKQNIVKKHFLEFQTHPIDIAPYIKKNHRLTGQSLLQKYEKQCQMRKIIYENPFPEQLPCDYFGKCQSWNKTRLQRNQQTQYIDCFGREADFYSTAGSGIFGEWQSK</sequence>
<feature type="non-terminal residue" evidence="1">
    <location>
        <position position="1"/>
    </location>
</feature>